<evidence type="ECO:0000259" key="3">
    <source>
        <dbReference type="Pfam" id="PF00535"/>
    </source>
</evidence>
<dbReference type="Gene3D" id="3.90.550.10">
    <property type="entry name" value="Spore Coat Polysaccharide Biosynthesis Protein SpsA, Chain A"/>
    <property type="match status" value="1"/>
</dbReference>
<feature type="domain" description="Glycosyltransferase 2-like" evidence="3">
    <location>
        <begin position="6"/>
        <end position="133"/>
    </location>
</feature>
<gene>
    <name evidence="4" type="ORF">H8R92_00580</name>
</gene>
<evidence type="ECO:0000313" key="4">
    <source>
        <dbReference type="EMBL" id="MBC5638943.1"/>
    </source>
</evidence>
<dbReference type="EMBL" id="JACOOQ010000001">
    <property type="protein sequence ID" value="MBC5638943.1"/>
    <property type="molecule type" value="Genomic_DNA"/>
</dbReference>
<comment type="caution">
    <text evidence="4">The sequence shown here is derived from an EMBL/GenBank/DDBJ whole genome shotgun (WGS) entry which is preliminary data.</text>
</comment>
<evidence type="ECO:0000313" key="5">
    <source>
        <dbReference type="Proteomes" id="UP000662088"/>
    </source>
</evidence>
<keyword evidence="1" id="KW-0328">Glycosyltransferase</keyword>
<reference evidence="4" key="1">
    <citation type="submission" date="2020-08" db="EMBL/GenBank/DDBJ databases">
        <title>Genome public.</title>
        <authorList>
            <person name="Liu C."/>
            <person name="Sun Q."/>
        </authorList>
    </citation>
    <scope>NUCLEOTIDE SEQUENCE</scope>
    <source>
        <strain evidence="4">NSJ-42</strain>
    </source>
</reference>
<sequence>MKPLVSVIVPVFNGEKYIEKCIKSISNQSLKEIEIIVVNDGSKDKTLDVLQALSLEDKRIKVIDQINSGVSQARNNGLKNASGKYIGFVDADDYIDVTMYEKMYKKAEDNNCEIVICNVNDVKGEEKKVSLCLEEGIINMDMIIKEDFLCEKYCKLGTAVWHKIFKSELIKNNNIKFVNYNEVASEDTLFNFEAMMKAKKIYCLDEPLYNYIITEASLTKSSVAKSNMVKRCINTVDIIRDFLEKNSIKAEQYINYLIYWEFINALSYVDEVNVKNISKAIKEYSKIKGFKAALKNIAFSSKLDKYFINHKGSYLTVNKIFDKTFSILCYLNLNSLAAVIHSKRLKRARAIQKYNKIRGNDSE</sequence>
<keyword evidence="2 4" id="KW-0808">Transferase</keyword>
<organism evidence="4 5">
    <name type="scientific">Clostridium lentum</name>
    <dbReference type="NCBI Taxonomy" id="2763037"/>
    <lineage>
        <taxon>Bacteria</taxon>
        <taxon>Bacillati</taxon>
        <taxon>Bacillota</taxon>
        <taxon>Clostridia</taxon>
        <taxon>Eubacteriales</taxon>
        <taxon>Clostridiaceae</taxon>
        <taxon>Clostridium</taxon>
    </lineage>
</organism>
<name>A0A8I0ABE1_9CLOT</name>
<proteinExistence type="predicted"/>
<dbReference type="CDD" id="cd00761">
    <property type="entry name" value="Glyco_tranf_GTA_type"/>
    <property type="match status" value="1"/>
</dbReference>
<dbReference type="PANTHER" id="PTHR22916:SF51">
    <property type="entry name" value="GLYCOSYLTRANSFERASE EPSH-RELATED"/>
    <property type="match status" value="1"/>
</dbReference>
<accession>A0A8I0ABE1</accession>
<protein>
    <submittedName>
        <fullName evidence="4">Glycosyltransferase</fullName>
    </submittedName>
</protein>
<dbReference type="InterPro" id="IPR029044">
    <property type="entry name" value="Nucleotide-diphossugar_trans"/>
</dbReference>
<dbReference type="Pfam" id="PF00535">
    <property type="entry name" value="Glycos_transf_2"/>
    <property type="match status" value="1"/>
</dbReference>
<evidence type="ECO:0000256" key="2">
    <source>
        <dbReference type="ARBA" id="ARBA00022679"/>
    </source>
</evidence>
<dbReference type="Proteomes" id="UP000662088">
    <property type="component" value="Unassembled WGS sequence"/>
</dbReference>
<dbReference type="InterPro" id="IPR001173">
    <property type="entry name" value="Glyco_trans_2-like"/>
</dbReference>
<dbReference type="AlphaFoldDB" id="A0A8I0ABE1"/>
<evidence type="ECO:0000256" key="1">
    <source>
        <dbReference type="ARBA" id="ARBA00022676"/>
    </source>
</evidence>
<dbReference type="GO" id="GO:0016757">
    <property type="term" value="F:glycosyltransferase activity"/>
    <property type="evidence" value="ECO:0007669"/>
    <property type="project" value="UniProtKB-KW"/>
</dbReference>
<keyword evidence="5" id="KW-1185">Reference proteome</keyword>
<dbReference type="PANTHER" id="PTHR22916">
    <property type="entry name" value="GLYCOSYLTRANSFERASE"/>
    <property type="match status" value="1"/>
</dbReference>
<dbReference type="SUPFAM" id="SSF53448">
    <property type="entry name" value="Nucleotide-diphospho-sugar transferases"/>
    <property type="match status" value="1"/>
</dbReference>